<dbReference type="SUPFAM" id="SSF52161">
    <property type="entry name" value="Ribosomal protein L13"/>
    <property type="match status" value="1"/>
</dbReference>
<dbReference type="Gene3D" id="3.90.1180.10">
    <property type="entry name" value="Ribosomal protein L13"/>
    <property type="match status" value="1"/>
</dbReference>
<dbReference type="Proteomes" id="UP001479436">
    <property type="component" value="Unassembled WGS sequence"/>
</dbReference>
<organism evidence="1 2">
    <name type="scientific">Basidiobolus ranarum</name>
    <dbReference type="NCBI Taxonomy" id="34480"/>
    <lineage>
        <taxon>Eukaryota</taxon>
        <taxon>Fungi</taxon>
        <taxon>Fungi incertae sedis</taxon>
        <taxon>Zoopagomycota</taxon>
        <taxon>Entomophthoromycotina</taxon>
        <taxon>Basidiobolomycetes</taxon>
        <taxon>Basidiobolales</taxon>
        <taxon>Basidiobolaceae</taxon>
        <taxon>Basidiobolus</taxon>
    </lineage>
</organism>
<keyword evidence="2" id="KW-1185">Reference proteome</keyword>
<protein>
    <submittedName>
        <fullName evidence="1">Negative regulation of formation of translation preinitiation complex</fullName>
    </submittedName>
</protein>
<accession>A0ABR2X292</accession>
<name>A0ABR2X292_9FUNG</name>
<gene>
    <name evidence="1" type="primary">RpL13A</name>
    <name evidence="1" type="ORF">K7432_001971</name>
</gene>
<reference evidence="1 2" key="1">
    <citation type="submission" date="2023-04" db="EMBL/GenBank/DDBJ databases">
        <title>Genome of Basidiobolus ranarum AG-B5.</title>
        <authorList>
            <person name="Stajich J.E."/>
            <person name="Carter-House D."/>
            <person name="Gryganskyi A."/>
        </authorList>
    </citation>
    <scope>NUCLEOTIDE SEQUENCE [LARGE SCALE GENOMIC DNA]</scope>
    <source>
        <strain evidence="1 2">AG-B5</strain>
    </source>
</reference>
<dbReference type="InterPro" id="IPR036899">
    <property type="entry name" value="Ribosomal_uL13_sf"/>
</dbReference>
<proteinExistence type="predicted"/>
<comment type="caution">
    <text evidence="1">The sequence shown here is derived from an EMBL/GenBank/DDBJ whole genome shotgun (WGS) entry which is preliminary data.</text>
</comment>
<evidence type="ECO:0000313" key="2">
    <source>
        <dbReference type="Proteomes" id="UP001479436"/>
    </source>
</evidence>
<dbReference type="EMBL" id="JASJQH010000049">
    <property type="protein sequence ID" value="KAK9767865.1"/>
    <property type="molecule type" value="Genomic_DNA"/>
</dbReference>
<evidence type="ECO:0000313" key="1">
    <source>
        <dbReference type="EMBL" id="KAK9767865.1"/>
    </source>
</evidence>
<sequence length="76" mass="8445">MFVIELFSRVSGVSPGMIPHKTARGTAAIEHLKLFRSISPPYDTIKHVVIPATLSTLRFKPERKHTALNCLSSEVD</sequence>